<evidence type="ECO:0000313" key="6">
    <source>
        <dbReference type="EMBL" id="PNR41489.1"/>
    </source>
</evidence>
<dbReference type="InterPro" id="IPR025064">
    <property type="entry name" value="DUF4005"/>
</dbReference>
<evidence type="ECO:0000313" key="7">
    <source>
        <dbReference type="EnsemblPlants" id="Pp3c14_22560V3.1"/>
    </source>
</evidence>
<dbReference type="RefSeq" id="XP_024394061.1">
    <property type="nucleotide sequence ID" value="XM_024538293.2"/>
</dbReference>
<reference evidence="6 8" key="1">
    <citation type="journal article" date="2008" name="Science">
        <title>The Physcomitrella genome reveals evolutionary insights into the conquest of land by plants.</title>
        <authorList>
            <person name="Rensing S."/>
            <person name="Lang D."/>
            <person name="Zimmer A."/>
            <person name="Terry A."/>
            <person name="Salamov A."/>
            <person name="Shapiro H."/>
            <person name="Nishiyama T."/>
            <person name="Perroud P.-F."/>
            <person name="Lindquist E."/>
            <person name="Kamisugi Y."/>
            <person name="Tanahashi T."/>
            <person name="Sakakibara K."/>
            <person name="Fujita T."/>
            <person name="Oishi K."/>
            <person name="Shin-I T."/>
            <person name="Kuroki Y."/>
            <person name="Toyoda A."/>
            <person name="Suzuki Y."/>
            <person name="Hashimoto A."/>
            <person name="Yamaguchi K."/>
            <person name="Sugano A."/>
            <person name="Kohara Y."/>
            <person name="Fujiyama A."/>
            <person name="Anterola A."/>
            <person name="Aoki S."/>
            <person name="Ashton N."/>
            <person name="Barbazuk W.B."/>
            <person name="Barker E."/>
            <person name="Bennetzen J."/>
            <person name="Bezanilla M."/>
            <person name="Blankenship R."/>
            <person name="Cho S.H."/>
            <person name="Dutcher S."/>
            <person name="Estelle M."/>
            <person name="Fawcett J.A."/>
            <person name="Gundlach H."/>
            <person name="Hanada K."/>
            <person name="Heyl A."/>
            <person name="Hicks K.A."/>
            <person name="Hugh J."/>
            <person name="Lohr M."/>
            <person name="Mayer K."/>
            <person name="Melkozernov A."/>
            <person name="Murata T."/>
            <person name="Nelson D."/>
            <person name="Pils B."/>
            <person name="Prigge M."/>
            <person name="Reiss B."/>
            <person name="Renner T."/>
            <person name="Rombauts S."/>
            <person name="Rushton P."/>
            <person name="Sanderfoot A."/>
            <person name="Schween G."/>
            <person name="Shiu S.-H."/>
            <person name="Stueber K."/>
            <person name="Theodoulou F.L."/>
            <person name="Tu H."/>
            <person name="Van de Peer Y."/>
            <person name="Verrier P.J."/>
            <person name="Waters E."/>
            <person name="Wood A."/>
            <person name="Yang L."/>
            <person name="Cove D."/>
            <person name="Cuming A."/>
            <person name="Hasebe M."/>
            <person name="Lucas S."/>
            <person name="Mishler D.B."/>
            <person name="Reski R."/>
            <person name="Grigoriev I."/>
            <person name="Quatrano R.S."/>
            <person name="Boore J.L."/>
        </authorList>
    </citation>
    <scope>NUCLEOTIDE SEQUENCE [LARGE SCALE GENOMIC DNA]</scope>
    <source>
        <strain evidence="7 8">cv. Gransden 2004</strain>
    </source>
</reference>
<feature type="compositionally biased region" description="Basic and acidic residues" evidence="4">
    <location>
        <begin position="23"/>
        <end position="39"/>
    </location>
</feature>
<accession>A0A2K1JIY2</accession>
<dbReference type="PANTHER" id="PTHR32295:SF280">
    <property type="entry name" value="DUF4005 DOMAIN-CONTAINING PROTEIN"/>
    <property type="match status" value="1"/>
</dbReference>
<dbReference type="KEGG" id="ppp:112291188"/>
<evidence type="ECO:0000313" key="8">
    <source>
        <dbReference type="Proteomes" id="UP000006727"/>
    </source>
</evidence>
<dbReference type="CDD" id="cd23767">
    <property type="entry name" value="IQCD"/>
    <property type="match status" value="1"/>
</dbReference>
<name>A0A2K1JIY2_PHYPA</name>
<dbReference type="FunCoup" id="A0A2K1JIY2">
    <property type="interactions" value="196"/>
</dbReference>
<comment type="similarity">
    <text evidence="2">Belongs to the IQD family.</text>
</comment>
<dbReference type="AlphaFoldDB" id="A0A2K1JIY2"/>
<dbReference type="OrthoDB" id="671489at2759"/>
<evidence type="ECO:0000256" key="3">
    <source>
        <dbReference type="ARBA" id="ARBA00024378"/>
    </source>
</evidence>
<feature type="region of interest" description="Disordered" evidence="4">
    <location>
        <begin position="15"/>
        <end position="42"/>
    </location>
</feature>
<keyword evidence="8" id="KW-1185">Reference proteome</keyword>
<dbReference type="Gramene" id="Pp3c14_22560V3.2">
    <property type="protein sequence ID" value="Pp3c14_22560V3.2"/>
    <property type="gene ID" value="Pp3c14_22560"/>
</dbReference>
<gene>
    <name evidence="7" type="primary">LOC112291188</name>
    <name evidence="6" type="ORF">PHYPA_018892</name>
</gene>
<evidence type="ECO:0000256" key="4">
    <source>
        <dbReference type="SAM" id="MobiDB-lite"/>
    </source>
</evidence>
<feature type="domain" description="DUF4005" evidence="5">
    <location>
        <begin position="385"/>
        <end position="440"/>
    </location>
</feature>
<dbReference type="EnsemblPlants" id="Pp3c14_22560V3.1">
    <property type="protein sequence ID" value="Pp3c14_22560V3.1"/>
    <property type="gene ID" value="Pp3c14_22560"/>
</dbReference>
<comment type="subunit">
    <text evidence="3">Binds to multiple calmodulin (CaM) in the presence of Ca(2+) and CaM-like proteins.</text>
</comment>
<dbReference type="PROSITE" id="PS50096">
    <property type="entry name" value="IQ"/>
    <property type="match status" value="2"/>
</dbReference>
<dbReference type="Pfam" id="PF13178">
    <property type="entry name" value="DUF4005"/>
    <property type="match status" value="1"/>
</dbReference>
<dbReference type="EMBL" id="ABEU02000014">
    <property type="protein sequence ID" value="PNR41489.1"/>
    <property type="molecule type" value="Genomic_DNA"/>
</dbReference>
<dbReference type="EnsemblPlants" id="Pp3c14_22560V3.2">
    <property type="protein sequence ID" value="Pp3c14_22560V3.2"/>
    <property type="gene ID" value="Pp3c14_22560"/>
</dbReference>
<evidence type="ECO:0000256" key="1">
    <source>
        <dbReference type="ARBA" id="ARBA00022860"/>
    </source>
</evidence>
<dbReference type="PaxDb" id="3218-PP1S34_415V6.1"/>
<dbReference type="Gramene" id="Pp3c14_22560V3.1">
    <property type="protein sequence ID" value="Pp3c14_22560V3.1"/>
    <property type="gene ID" value="Pp3c14_22560"/>
</dbReference>
<feature type="compositionally biased region" description="Polar residues" evidence="4">
    <location>
        <begin position="382"/>
        <end position="391"/>
    </location>
</feature>
<dbReference type="EnsemblPlants" id="Pp3c14_22560V3.3">
    <property type="protein sequence ID" value="Pp3c14_22560V3.3"/>
    <property type="gene ID" value="Pp3c14_22560"/>
</dbReference>
<dbReference type="InterPro" id="IPR000048">
    <property type="entry name" value="IQ_motif_EF-hand-BS"/>
</dbReference>
<dbReference type="PANTHER" id="PTHR32295">
    <property type="entry name" value="IQ-DOMAIN 5-RELATED"/>
    <property type="match status" value="1"/>
</dbReference>
<evidence type="ECO:0000259" key="5">
    <source>
        <dbReference type="Pfam" id="PF13178"/>
    </source>
</evidence>
<proteinExistence type="inferred from homology"/>
<dbReference type="Gramene" id="Pp3c14_22560V3.3">
    <property type="protein sequence ID" value="Pp3c14_22560V3.3"/>
    <property type="gene ID" value="Pp3c14_22560"/>
</dbReference>
<dbReference type="RefSeq" id="XP_024394060.1">
    <property type="nucleotide sequence ID" value="XM_024538292.2"/>
</dbReference>
<reference evidence="6 8" key="2">
    <citation type="journal article" date="2018" name="Plant J.">
        <title>The Physcomitrella patens chromosome-scale assembly reveals moss genome structure and evolution.</title>
        <authorList>
            <person name="Lang D."/>
            <person name="Ullrich K.K."/>
            <person name="Murat F."/>
            <person name="Fuchs J."/>
            <person name="Jenkins J."/>
            <person name="Haas F.B."/>
            <person name="Piednoel M."/>
            <person name="Gundlach H."/>
            <person name="Van Bel M."/>
            <person name="Meyberg R."/>
            <person name="Vives C."/>
            <person name="Morata J."/>
            <person name="Symeonidi A."/>
            <person name="Hiss M."/>
            <person name="Muchero W."/>
            <person name="Kamisugi Y."/>
            <person name="Saleh O."/>
            <person name="Blanc G."/>
            <person name="Decker E.L."/>
            <person name="van Gessel N."/>
            <person name="Grimwood J."/>
            <person name="Hayes R.D."/>
            <person name="Graham S.W."/>
            <person name="Gunter L.E."/>
            <person name="McDaniel S.F."/>
            <person name="Hoernstein S.N.W."/>
            <person name="Larsson A."/>
            <person name="Li F.W."/>
            <person name="Perroud P.F."/>
            <person name="Phillips J."/>
            <person name="Ranjan P."/>
            <person name="Rokshar D.S."/>
            <person name="Rothfels C.J."/>
            <person name="Schneider L."/>
            <person name="Shu S."/>
            <person name="Stevenson D.W."/>
            <person name="Thummler F."/>
            <person name="Tillich M."/>
            <person name="Villarreal Aguilar J.C."/>
            <person name="Widiez T."/>
            <person name="Wong G.K."/>
            <person name="Wymore A."/>
            <person name="Zhang Y."/>
            <person name="Zimmer A.D."/>
            <person name="Quatrano R.S."/>
            <person name="Mayer K.F.X."/>
            <person name="Goodstein D."/>
            <person name="Casacuberta J.M."/>
            <person name="Vandepoele K."/>
            <person name="Reski R."/>
            <person name="Cuming A.C."/>
            <person name="Tuskan G.A."/>
            <person name="Maumus F."/>
            <person name="Salse J."/>
            <person name="Schmutz J."/>
            <person name="Rensing S.A."/>
        </authorList>
    </citation>
    <scope>NUCLEOTIDE SEQUENCE [LARGE SCALE GENOMIC DNA]</scope>
    <source>
        <strain evidence="7 8">cv. Gransden 2004</strain>
    </source>
</reference>
<dbReference type="GO" id="GO:0005516">
    <property type="term" value="F:calmodulin binding"/>
    <property type="evidence" value="ECO:0007669"/>
    <property type="project" value="UniProtKB-KW"/>
</dbReference>
<feature type="compositionally biased region" description="Polar residues" evidence="4">
    <location>
        <begin position="300"/>
        <end position="315"/>
    </location>
</feature>
<organism evidence="6">
    <name type="scientific">Physcomitrium patens</name>
    <name type="common">Spreading-leaved earth moss</name>
    <name type="synonym">Physcomitrella patens</name>
    <dbReference type="NCBI Taxonomy" id="3218"/>
    <lineage>
        <taxon>Eukaryota</taxon>
        <taxon>Viridiplantae</taxon>
        <taxon>Streptophyta</taxon>
        <taxon>Embryophyta</taxon>
        <taxon>Bryophyta</taxon>
        <taxon>Bryophytina</taxon>
        <taxon>Bryopsida</taxon>
        <taxon>Funariidae</taxon>
        <taxon>Funariales</taxon>
        <taxon>Funariaceae</taxon>
        <taxon>Physcomitrium</taxon>
    </lineage>
</organism>
<dbReference type="Proteomes" id="UP000006727">
    <property type="component" value="Chromosome 14"/>
</dbReference>
<reference evidence="7" key="3">
    <citation type="submission" date="2020-12" db="UniProtKB">
        <authorList>
            <consortium name="EnsemblPlants"/>
        </authorList>
    </citation>
    <scope>IDENTIFICATION</scope>
</reference>
<feature type="compositionally biased region" description="Polar residues" evidence="4">
    <location>
        <begin position="405"/>
        <end position="424"/>
    </location>
</feature>
<feature type="region of interest" description="Disordered" evidence="4">
    <location>
        <begin position="362"/>
        <end position="427"/>
    </location>
</feature>
<dbReference type="GeneID" id="112291188"/>
<dbReference type="Pfam" id="PF00612">
    <property type="entry name" value="IQ"/>
    <property type="match status" value="2"/>
</dbReference>
<sequence length="498" mass="55536">MGASKKLLKTLAKMKRMVTPSSPDHRDMHAKQADGERKQTRAARKTYAVDTASNSSIKDAQGTIIKDVKGMLKLADLVKRVDNYLLISTKQRQMSLENLAALRIQTAFRAFLARRALRALKGLVRLQALVRGHIVRRQASITLRSMQALVRVQARIRASRVRKSSEGQAVQRTISERRCRKAMLLDIERGWCADSGTVEDVQAKIQQKQEAVMKRERALAYANKFQWITEEEPKCGVYSDHGPPDNQLWEWSWLERWMAARSWENRGLNSCGFKEKPHFTSETESLTDSTSPPPAPKITKQCSSRGSFIGSTRDQVSVRGSKRISSPTRSRESHAYLQSSTTGEYKQRDGLFVPFCGQEVGGASSAPRPPHGRAALAPKDSNVPSGGQPSYMTPIKSSKAKERSLSTPKQRPGNSQSISRNGQANRKRLSLPAKNVVEGLVSPVSKFQASGEFSLSPPTMQWKAAQTLPPIMRFDRPYSRSGEIGMMGSSNALRRPFR</sequence>
<keyword evidence="1" id="KW-0112">Calmodulin-binding</keyword>
<protein>
    <recommendedName>
        <fullName evidence="5">DUF4005 domain-containing protein</fullName>
    </recommendedName>
</protein>
<evidence type="ECO:0000256" key="2">
    <source>
        <dbReference type="ARBA" id="ARBA00024341"/>
    </source>
</evidence>
<feature type="region of interest" description="Disordered" evidence="4">
    <location>
        <begin position="279"/>
        <end position="343"/>
    </location>
</feature>